<evidence type="ECO:0000313" key="3">
    <source>
        <dbReference type="Proteomes" id="UP000216446"/>
    </source>
</evidence>
<sequence length="150" mass="17417">MTPTLLGRWQTRIWLLLTVGVLLSVFFGSWFETIVFDGFVTPFVVLFWVGVLGIGWDALYNVVQHRRWDSDWPPAYQLFAGIIEGVFLFLLIKTDLVPGVPESLPAWMFWVHYSAVWIATFLMTQGPMRILFPQWRFRGGQLGRHPATRE</sequence>
<keyword evidence="1" id="KW-0472">Membrane</keyword>
<dbReference type="Proteomes" id="UP000216446">
    <property type="component" value="Unassembled WGS sequence"/>
</dbReference>
<keyword evidence="1" id="KW-1133">Transmembrane helix</keyword>
<feature type="transmembrane region" description="Helical" evidence="1">
    <location>
        <begin position="75"/>
        <end position="92"/>
    </location>
</feature>
<reference evidence="2 3" key="1">
    <citation type="submission" date="2016-11" db="EMBL/GenBank/DDBJ databases">
        <title>Study of marine rhodopsin-containing bacteria.</title>
        <authorList>
            <person name="Yoshizawa S."/>
            <person name="Kumagai Y."/>
            <person name="Kogure K."/>
        </authorList>
    </citation>
    <scope>NUCLEOTIDE SEQUENCE [LARGE SCALE GENOMIC DNA]</scope>
    <source>
        <strain evidence="2 3">SG-29</strain>
    </source>
</reference>
<accession>A0A259TY94</accession>
<evidence type="ECO:0000256" key="1">
    <source>
        <dbReference type="SAM" id="Phobius"/>
    </source>
</evidence>
<keyword evidence="1" id="KW-0812">Transmembrane</keyword>
<organism evidence="2 3">
    <name type="scientific">Rubricoccus marinus</name>
    <dbReference type="NCBI Taxonomy" id="716817"/>
    <lineage>
        <taxon>Bacteria</taxon>
        <taxon>Pseudomonadati</taxon>
        <taxon>Rhodothermota</taxon>
        <taxon>Rhodothermia</taxon>
        <taxon>Rhodothermales</taxon>
        <taxon>Rubricoccaceae</taxon>
        <taxon>Rubricoccus</taxon>
    </lineage>
</organism>
<dbReference type="AlphaFoldDB" id="A0A259TY94"/>
<dbReference type="EMBL" id="MQWB01000001">
    <property type="protein sequence ID" value="OZC02722.1"/>
    <property type="molecule type" value="Genomic_DNA"/>
</dbReference>
<evidence type="ECO:0000313" key="2">
    <source>
        <dbReference type="EMBL" id="OZC02722.1"/>
    </source>
</evidence>
<feature type="transmembrane region" description="Helical" evidence="1">
    <location>
        <begin position="12"/>
        <end position="31"/>
    </location>
</feature>
<gene>
    <name evidence="2" type="ORF">BSZ36_06890</name>
</gene>
<comment type="caution">
    <text evidence="2">The sequence shown here is derived from an EMBL/GenBank/DDBJ whole genome shotgun (WGS) entry which is preliminary data.</text>
</comment>
<name>A0A259TY94_9BACT</name>
<dbReference type="OrthoDB" id="4546196at2"/>
<keyword evidence="3" id="KW-1185">Reference proteome</keyword>
<protein>
    <submittedName>
        <fullName evidence="2">Uncharacterized protein</fullName>
    </submittedName>
</protein>
<proteinExistence type="predicted"/>
<dbReference type="InParanoid" id="A0A259TY94"/>
<dbReference type="RefSeq" id="WP_094547251.1">
    <property type="nucleotide sequence ID" value="NZ_MQWB01000001.1"/>
</dbReference>
<feature type="transmembrane region" description="Helical" evidence="1">
    <location>
        <begin position="104"/>
        <end position="124"/>
    </location>
</feature>
<feature type="transmembrane region" description="Helical" evidence="1">
    <location>
        <begin position="43"/>
        <end position="63"/>
    </location>
</feature>